<keyword evidence="4" id="KW-0547">Nucleotide-binding</keyword>
<name>A0A3G9JNP3_MICVR</name>
<proteinExistence type="predicted"/>
<dbReference type="Gene3D" id="3.30.200.20">
    <property type="entry name" value="Phosphorylase Kinase, domain 1"/>
    <property type="match status" value="1"/>
</dbReference>
<feature type="region of interest" description="Disordered" evidence="9">
    <location>
        <begin position="561"/>
        <end position="587"/>
    </location>
</feature>
<dbReference type="Proteomes" id="UP000278152">
    <property type="component" value="Chromosome"/>
</dbReference>
<keyword evidence="10" id="KW-0812">Transmembrane</keyword>
<evidence type="ECO:0000256" key="10">
    <source>
        <dbReference type="SAM" id="Phobius"/>
    </source>
</evidence>
<feature type="compositionally biased region" description="Polar residues" evidence="9">
    <location>
        <begin position="280"/>
        <end position="296"/>
    </location>
</feature>
<reference evidence="12 13" key="1">
    <citation type="submission" date="2018-11" db="EMBL/GenBank/DDBJ databases">
        <title>Complete genome sequence of Microcystis aeruginosa NIES-102.</title>
        <authorList>
            <person name="Yamaguchi H."/>
            <person name="Suzuki S."/>
            <person name="Kawachi M."/>
        </authorList>
    </citation>
    <scope>NUCLEOTIDE SEQUENCE [LARGE SCALE GENOMIC DNA]</scope>
    <source>
        <strain evidence="12 13">NIES-102</strain>
    </source>
</reference>
<dbReference type="InterPro" id="IPR008629">
    <property type="entry name" value="GUN4-like"/>
</dbReference>
<evidence type="ECO:0000256" key="8">
    <source>
        <dbReference type="ARBA" id="ARBA00048679"/>
    </source>
</evidence>
<evidence type="ECO:0000256" key="6">
    <source>
        <dbReference type="ARBA" id="ARBA00022840"/>
    </source>
</evidence>
<evidence type="ECO:0000259" key="11">
    <source>
        <dbReference type="PROSITE" id="PS50011"/>
    </source>
</evidence>
<dbReference type="InterPro" id="IPR037215">
    <property type="entry name" value="GUN4-like_sf"/>
</dbReference>
<keyword evidence="2" id="KW-0723">Serine/threonine-protein kinase</keyword>
<protein>
    <recommendedName>
        <fullName evidence="1">non-specific serine/threonine protein kinase</fullName>
        <ecNumber evidence="1">2.7.11.1</ecNumber>
    </recommendedName>
</protein>
<keyword evidence="10" id="KW-1133">Transmembrane helix</keyword>
<dbReference type="Pfam" id="PF00069">
    <property type="entry name" value="Pkinase"/>
    <property type="match status" value="2"/>
</dbReference>
<dbReference type="Gene3D" id="1.25.40.620">
    <property type="match status" value="1"/>
</dbReference>
<evidence type="ECO:0000313" key="13">
    <source>
        <dbReference type="Proteomes" id="UP000278152"/>
    </source>
</evidence>
<sequence>MLELNQLLAGHYKVLRALGEGGLAKTYIVEDLHRPGHPQCAVKYLKPASNDPDFLPTARRLFKEEAENLEVLGEHDQIPRLLAYFEENQEFYLVQEFIEGHTLDKELPPGVRWTESKIIAFLQDVLPILEFVHSYKVIHRDIKPNNLIRRDRDDRLVLIDFGAVKKIRNPGTSLQTSHSPLTISIGTEGYMPTEQVRGKPRFNSDIYALGIIAIQAATGMDPLKLQVLDDDKTGELLWRDYANVSDGLAAILNKMVSYHFKDRYQSATEIIQALAALTSPSQAPISEETNPSTVSTPIIRETRVSSEKSGLRETKVSSEQSGLRETRVSSEQSGLRETRVSAEQSGLRETRVSAEPLASQSGLRETKVSSEQSGLRETKVNLEVQASIPLIPLIHRSYRLITTLKESPFRQTYIAENIERPECGRYLVKRLLKPTDSAIDGPTAQRLFAQEADTLKKIGEHDQIPGLIDYFEEDGAFYLIREYVTGHPLTEELPPHHFWTETEVIALLREVLTILQFIHGQEVIHLDIKPDNLIRRQQDNHLVLVDFGAVKKFPGVAEDNVESFNSNGSPGTSGYMSTEQARGKPRPSSDIYALGAIAIQALTGIDPKNLPDDPETGEISWQQRVRIGAGLEAILTKMVRYHFKDRYKTATEAMQALDELVPTAPATTTERATNKVARPPVPIPRPPRRFLTIGVGALLTLGAIAMAGSWFLYAKSPEFYYQQLEKSLEQKDWKKADELTYKLMLRIAGPESERQGRFNLEEWQEFDCDDFKKIDALWHRASDGNLGFRVQYNIFFARVKKDGNLFYKTIRWRNPQGEVTVEWKYDKQTKRVAYLRGKEPLFTDPPRGHLPAILEWNDGKDHRFDVRARCQL</sequence>
<keyword evidence="5" id="KW-0418">Kinase</keyword>
<feature type="domain" description="Protein kinase" evidence="11">
    <location>
        <begin position="398"/>
        <end position="661"/>
    </location>
</feature>
<dbReference type="PANTHER" id="PTHR24363:SF0">
    <property type="entry name" value="SERINE_THREONINE KINASE LIKE DOMAIN CONTAINING 1"/>
    <property type="match status" value="1"/>
</dbReference>
<dbReference type="InterPro" id="IPR000719">
    <property type="entry name" value="Prot_kinase_dom"/>
</dbReference>
<gene>
    <name evidence="12" type="ORF">myaer102_46950</name>
</gene>
<evidence type="ECO:0000256" key="2">
    <source>
        <dbReference type="ARBA" id="ARBA00022527"/>
    </source>
</evidence>
<dbReference type="Gene3D" id="1.10.510.10">
    <property type="entry name" value="Transferase(Phosphotransferase) domain 1"/>
    <property type="match status" value="2"/>
</dbReference>
<dbReference type="RefSeq" id="WP_125732031.1">
    <property type="nucleotide sequence ID" value="NZ_AP019314.1"/>
</dbReference>
<feature type="region of interest" description="Disordered" evidence="9">
    <location>
        <begin position="280"/>
        <end position="373"/>
    </location>
</feature>
<evidence type="ECO:0000256" key="1">
    <source>
        <dbReference type="ARBA" id="ARBA00012513"/>
    </source>
</evidence>
<keyword evidence="10" id="KW-0472">Membrane</keyword>
<dbReference type="Pfam" id="PF05419">
    <property type="entry name" value="GUN4"/>
    <property type="match status" value="1"/>
</dbReference>
<feature type="domain" description="Protein kinase" evidence="11">
    <location>
        <begin position="12"/>
        <end position="275"/>
    </location>
</feature>
<comment type="catalytic activity">
    <reaction evidence="8">
        <text>L-seryl-[protein] + ATP = O-phospho-L-seryl-[protein] + ADP + H(+)</text>
        <dbReference type="Rhea" id="RHEA:17989"/>
        <dbReference type="Rhea" id="RHEA-COMP:9863"/>
        <dbReference type="Rhea" id="RHEA-COMP:11604"/>
        <dbReference type="ChEBI" id="CHEBI:15378"/>
        <dbReference type="ChEBI" id="CHEBI:29999"/>
        <dbReference type="ChEBI" id="CHEBI:30616"/>
        <dbReference type="ChEBI" id="CHEBI:83421"/>
        <dbReference type="ChEBI" id="CHEBI:456216"/>
        <dbReference type="EC" id="2.7.11.1"/>
    </reaction>
</comment>
<evidence type="ECO:0000256" key="3">
    <source>
        <dbReference type="ARBA" id="ARBA00022679"/>
    </source>
</evidence>
<accession>A0A3G9JNP3</accession>
<dbReference type="SUPFAM" id="SSF140869">
    <property type="entry name" value="GUN4-like"/>
    <property type="match status" value="1"/>
</dbReference>
<dbReference type="KEGG" id="mvz:myaer102_46950"/>
<dbReference type="SUPFAM" id="SSF56112">
    <property type="entry name" value="Protein kinase-like (PK-like)"/>
    <property type="match status" value="2"/>
</dbReference>
<dbReference type="GO" id="GO:0004674">
    <property type="term" value="F:protein serine/threonine kinase activity"/>
    <property type="evidence" value="ECO:0007669"/>
    <property type="project" value="UniProtKB-KW"/>
</dbReference>
<dbReference type="GO" id="GO:0005524">
    <property type="term" value="F:ATP binding"/>
    <property type="evidence" value="ECO:0007669"/>
    <property type="project" value="UniProtKB-KW"/>
</dbReference>
<evidence type="ECO:0000256" key="5">
    <source>
        <dbReference type="ARBA" id="ARBA00022777"/>
    </source>
</evidence>
<feature type="transmembrane region" description="Helical" evidence="10">
    <location>
        <begin position="690"/>
        <end position="713"/>
    </location>
</feature>
<feature type="compositionally biased region" description="Basic and acidic residues" evidence="9">
    <location>
        <begin position="364"/>
        <end position="373"/>
    </location>
</feature>
<evidence type="ECO:0000256" key="9">
    <source>
        <dbReference type="SAM" id="MobiDB-lite"/>
    </source>
</evidence>
<keyword evidence="6" id="KW-0067">ATP-binding</keyword>
<keyword evidence="3" id="KW-0808">Transferase</keyword>
<dbReference type="InterPro" id="IPR011009">
    <property type="entry name" value="Kinase-like_dom_sf"/>
</dbReference>
<dbReference type="PROSITE" id="PS50011">
    <property type="entry name" value="PROTEIN_KINASE_DOM"/>
    <property type="match status" value="2"/>
</dbReference>
<evidence type="ECO:0000256" key="4">
    <source>
        <dbReference type="ARBA" id="ARBA00022741"/>
    </source>
</evidence>
<dbReference type="AlphaFoldDB" id="A0A3G9JNP3"/>
<comment type="catalytic activity">
    <reaction evidence="7">
        <text>L-threonyl-[protein] + ATP = O-phospho-L-threonyl-[protein] + ADP + H(+)</text>
        <dbReference type="Rhea" id="RHEA:46608"/>
        <dbReference type="Rhea" id="RHEA-COMP:11060"/>
        <dbReference type="Rhea" id="RHEA-COMP:11605"/>
        <dbReference type="ChEBI" id="CHEBI:15378"/>
        <dbReference type="ChEBI" id="CHEBI:30013"/>
        <dbReference type="ChEBI" id="CHEBI:30616"/>
        <dbReference type="ChEBI" id="CHEBI:61977"/>
        <dbReference type="ChEBI" id="CHEBI:456216"/>
        <dbReference type="EC" id="2.7.11.1"/>
    </reaction>
</comment>
<dbReference type="EMBL" id="AP019314">
    <property type="protein sequence ID" value="BBH42056.1"/>
    <property type="molecule type" value="Genomic_DNA"/>
</dbReference>
<evidence type="ECO:0000256" key="7">
    <source>
        <dbReference type="ARBA" id="ARBA00047899"/>
    </source>
</evidence>
<feature type="compositionally biased region" description="Basic and acidic residues" evidence="9">
    <location>
        <begin position="300"/>
        <end position="352"/>
    </location>
</feature>
<evidence type="ECO:0000313" key="12">
    <source>
        <dbReference type="EMBL" id="BBH42056.1"/>
    </source>
</evidence>
<feature type="compositionally biased region" description="Polar residues" evidence="9">
    <location>
        <begin position="562"/>
        <end position="580"/>
    </location>
</feature>
<dbReference type="EC" id="2.7.11.1" evidence="1"/>
<dbReference type="CDD" id="cd14014">
    <property type="entry name" value="STKc_PknB_like"/>
    <property type="match status" value="2"/>
</dbReference>
<organism evidence="12 13">
    <name type="scientific">Microcystis viridis NIES-102</name>
    <dbReference type="NCBI Taxonomy" id="213615"/>
    <lineage>
        <taxon>Bacteria</taxon>
        <taxon>Bacillati</taxon>
        <taxon>Cyanobacteriota</taxon>
        <taxon>Cyanophyceae</taxon>
        <taxon>Oscillatoriophycideae</taxon>
        <taxon>Chroococcales</taxon>
        <taxon>Microcystaceae</taxon>
        <taxon>Microcystis</taxon>
    </lineage>
</organism>
<dbReference type="SMART" id="SM00220">
    <property type="entry name" value="S_TKc"/>
    <property type="match status" value="2"/>
</dbReference>
<dbReference type="PANTHER" id="PTHR24363">
    <property type="entry name" value="SERINE/THREONINE PROTEIN KINASE"/>
    <property type="match status" value="1"/>
</dbReference>